<evidence type="ECO:0000313" key="2">
    <source>
        <dbReference type="Proteomes" id="UP001458946"/>
    </source>
</evidence>
<dbReference type="EMBL" id="BAABRN010000035">
    <property type="protein sequence ID" value="GAA5503012.1"/>
    <property type="molecule type" value="Genomic_DNA"/>
</dbReference>
<gene>
    <name evidence="1" type="ORF">Dxin01_02761</name>
</gene>
<protein>
    <submittedName>
        <fullName evidence="1">Uncharacterized protein</fullName>
    </submittedName>
</protein>
<name>A0ABP9VCP9_9DEIO</name>
<dbReference type="Proteomes" id="UP001458946">
    <property type="component" value="Unassembled WGS sequence"/>
</dbReference>
<comment type="caution">
    <text evidence="1">The sequence shown here is derived from an EMBL/GenBank/DDBJ whole genome shotgun (WGS) entry which is preliminary data.</text>
</comment>
<reference evidence="1 2" key="1">
    <citation type="submission" date="2024-02" db="EMBL/GenBank/DDBJ databases">
        <title>Deinococcus xinjiangensis NBRC 107630.</title>
        <authorList>
            <person name="Ichikawa N."/>
            <person name="Katano-Makiyama Y."/>
            <person name="Hidaka K."/>
        </authorList>
    </citation>
    <scope>NUCLEOTIDE SEQUENCE [LARGE SCALE GENOMIC DNA]</scope>
    <source>
        <strain evidence="1 2">NBRC 107630</strain>
    </source>
</reference>
<organism evidence="1 2">
    <name type="scientific">Deinococcus xinjiangensis</name>
    <dbReference type="NCBI Taxonomy" id="457454"/>
    <lineage>
        <taxon>Bacteria</taxon>
        <taxon>Thermotogati</taxon>
        <taxon>Deinococcota</taxon>
        <taxon>Deinococci</taxon>
        <taxon>Deinococcales</taxon>
        <taxon>Deinococcaceae</taxon>
        <taxon>Deinococcus</taxon>
    </lineage>
</organism>
<keyword evidence="2" id="KW-1185">Reference proteome</keyword>
<dbReference type="RefSeq" id="WP_353542985.1">
    <property type="nucleotide sequence ID" value="NZ_BAABRN010000035.1"/>
</dbReference>
<accession>A0ABP9VCP9</accession>
<proteinExistence type="predicted"/>
<evidence type="ECO:0000313" key="1">
    <source>
        <dbReference type="EMBL" id="GAA5503012.1"/>
    </source>
</evidence>
<sequence>MTKDQSYVALKPFRFGAETLQPGDPVPQEAGRDYRLMLRLGQIGLASAAPAGQQEDQAHSTFEEGEEVLVVYGDGTYDRATFKHYAEADEQARESLELEAGDLVATITTEEAPDDEIVVPLSSVLPMHPVGLLLDHLESRARENHEAVVALGGKDQEVNALKGRVDFLELLLNAIRTEGTPLSEDTPSIKDLQANHITTVEGLKLLAEGERGRANLIALDKIGDKSADKILTFLNPPKGE</sequence>